<dbReference type="SUPFAM" id="SSF55486">
    <property type="entry name" value="Metalloproteases ('zincins'), catalytic domain"/>
    <property type="match status" value="1"/>
</dbReference>
<dbReference type="AlphaFoldDB" id="A0A2L0EVM9"/>
<dbReference type="Proteomes" id="UP000238348">
    <property type="component" value="Chromosome"/>
</dbReference>
<reference evidence="2 3" key="1">
    <citation type="submission" date="2015-09" db="EMBL/GenBank/DDBJ databases">
        <title>Sorangium comparison.</title>
        <authorList>
            <person name="Zaburannyi N."/>
            <person name="Bunk B."/>
            <person name="Overmann J."/>
            <person name="Mueller R."/>
        </authorList>
    </citation>
    <scope>NUCLEOTIDE SEQUENCE [LARGE SCALE GENOMIC DNA]</scope>
    <source>
        <strain evidence="2 3">So ce26</strain>
    </source>
</reference>
<evidence type="ECO:0000256" key="1">
    <source>
        <dbReference type="SAM" id="SignalP"/>
    </source>
</evidence>
<dbReference type="RefSeq" id="WP_104982041.1">
    <property type="nucleotide sequence ID" value="NZ_CP012673.1"/>
</dbReference>
<gene>
    <name evidence="2" type="ORF">SOCE26_048020</name>
</gene>
<dbReference type="GO" id="GO:0008237">
    <property type="term" value="F:metallopeptidase activity"/>
    <property type="evidence" value="ECO:0007669"/>
    <property type="project" value="InterPro"/>
</dbReference>
<proteinExistence type="predicted"/>
<organism evidence="2 3">
    <name type="scientific">Sorangium cellulosum</name>
    <name type="common">Polyangium cellulosum</name>
    <dbReference type="NCBI Taxonomy" id="56"/>
    <lineage>
        <taxon>Bacteria</taxon>
        <taxon>Pseudomonadati</taxon>
        <taxon>Myxococcota</taxon>
        <taxon>Polyangia</taxon>
        <taxon>Polyangiales</taxon>
        <taxon>Polyangiaceae</taxon>
        <taxon>Sorangium</taxon>
    </lineage>
</organism>
<dbReference type="Gene3D" id="3.40.390.10">
    <property type="entry name" value="Collagenase (Catalytic Domain)"/>
    <property type="match status" value="1"/>
</dbReference>
<feature type="chain" id="PRO_5014694672" description="Peptidase M10 metallopeptidase domain-containing protein" evidence="1">
    <location>
        <begin position="28"/>
        <end position="366"/>
    </location>
</feature>
<evidence type="ECO:0000313" key="2">
    <source>
        <dbReference type="EMBL" id="AUX43354.1"/>
    </source>
</evidence>
<evidence type="ECO:0008006" key="4">
    <source>
        <dbReference type="Google" id="ProtNLM"/>
    </source>
</evidence>
<name>A0A2L0EVM9_SORCE</name>
<feature type="signal peptide" evidence="1">
    <location>
        <begin position="1"/>
        <end position="27"/>
    </location>
</feature>
<sequence length="366" mass="38957">MSTLSKIVAGTLSAAAALALGPRAAHAYAYLYGGFGCSGAPYHVSGDRGVWPRCPDAATGTLGLESGYSSDITAGAFWSWQALNTANPEIFLHRGSGCVTNAVPSGDGVSVAWLSSSAFSYGRMTPQVNCGFFGAPDITALDIEVNSSQFSKHINCRYSEVTQDGTWVHELGHAYGQAHFDDWLSTMNSYQNDISSCREDRAMRPSSDAQHGQKHHPLYGGLPAGVDVGGTATSGAGCNLATQAYCAHAPGWTVNIPAGATTFTGSVHYTSMNMRDAFPGGHIPVAVWLSADNYVSAGDARVLNIAQFDTFGGAIYEYEFNFAFNPAVIPVGQTWCALVQWDPDRAVAEVDESDNVIDTNYCFRRL</sequence>
<dbReference type="InterPro" id="IPR024079">
    <property type="entry name" value="MetalloPept_cat_dom_sf"/>
</dbReference>
<accession>A0A2L0EVM9</accession>
<dbReference type="EMBL" id="CP012673">
    <property type="protein sequence ID" value="AUX43354.1"/>
    <property type="molecule type" value="Genomic_DNA"/>
</dbReference>
<protein>
    <recommendedName>
        <fullName evidence="4">Peptidase M10 metallopeptidase domain-containing protein</fullName>
    </recommendedName>
</protein>
<keyword evidence="1" id="KW-0732">Signal</keyword>
<evidence type="ECO:0000313" key="3">
    <source>
        <dbReference type="Proteomes" id="UP000238348"/>
    </source>
</evidence>